<keyword evidence="2" id="KW-1185">Reference proteome</keyword>
<accession>A0A3S4VQR4</accession>
<evidence type="ECO:0000313" key="1">
    <source>
        <dbReference type="EMBL" id="VEG56575.1"/>
    </source>
</evidence>
<dbReference type="EMBL" id="LR134356">
    <property type="protein sequence ID" value="VEG56575.1"/>
    <property type="molecule type" value="Genomic_DNA"/>
</dbReference>
<dbReference type="CDD" id="cd07812">
    <property type="entry name" value="SRPBCC"/>
    <property type="match status" value="1"/>
</dbReference>
<dbReference type="OrthoDB" id="3255669at2"/>
<gene>
    <name evidence="1" type="ORF">NCTC10437_03589</name>
</gene>
<dbReference type="STRING" id="1791.GCA_001049355_03138"/>
<evidence type="ECO:0000313" key="2">
    <source>
        <dbReference type="Proteomes" id="UP000279306"/>
    </source>
</evidence>
<proteinExistence type="predicted"/>
<dbReference type="Proteomes" id="UP000279306">
    <property type="component" value="Chromosome"/>
</dbReference>
<evidence type="ECO:0008006" key="3">
    <source>
        <dbReference type="Google" id="ProtNLM"/>
    </source>
</evidence>
<reference evidence="1 2" key="1">
    <citation type="submission" date="2018-12" db="EMBL/GenBank/DDBJ databases">
        <authorList>
            <consortium name="Pathogen Informatics"/>
        </authorList>
    </citation>
    <scope>NUCLEOTIDE SEQUENCE [LARGE SCALE GENOMIC DNA]</scope>
    <source>
        <strain evidence="1 2">NCTC10437</strain>
    </source>
</reference>
<dbReference type="InterPro" id="IPR023393">
    <property type="entry name" value="START-like_dom_sf"/>
</dbReference>
<dbReference type="KEGG" id="mauu:NCTC10437_03589"/>
<dbReference type="AlphaFoldDB" id="A0A3S4VQR4"/>
<dbReference type="Gene3D" id="3.30.530.20">
    <property type="match status" value="1"/>
</dbReference>
<dbReference type="RefSeq" id="WP_048633023.1">
    <property type="nucleotide sequence ID" value="NZ_CVQQ01000009.1"/>
</dbReference>
<protein>
    <recommendedName>
        <fullName evidence="3">Polyketide cyclase / dehydrase and lipid transport</fullName>
    </recommendedName>
</protein>
<dbReference type="SUPFAM" id="SSF55961">
    <property type="entry name" value="Bet v1-like"/>
    <property type="match status" value="1"/>
</dbReference>
<organism evidence="1 2">
    <name type="scientific">Mycolicibacterium aurum</name>
    <name type="common">Mycobacterium aurum</name>
    <dbReference type="NCBI Taxonomy" id="1791"/>
    <lineage>
        <taxon>Bacteria</taxon>
        <taxon>Bacillati</taxon>
        <taxon>Actinomycetota</taxon>
        <taxon>Actinomycetes</taxon>
        <taxon>Mycobacteriales</taxon>
        <taxon>Mycobacteriaceae</taxon>
        <taxon>Mycolicibacterium</taxon>
    </lineage>
</organism>
<name>A0A3S4VQR4_MYCAU</name>
<sequence>MANKAMTLLAATALLYGARRYFGNWGTTKGESEGPLPGDGLVRQPVLTATEAVWIDCPAEQVWPWLVQMGQDRGGLYTFEKLENLFGLGYHDADRIHTEWQQLAVGDPVRLVPRGWFGIADGIELTVVDIDPTRTIVLRAEESQLPWDIVWSFHLFPHGDDRCRLLVRSRLALRHPGQVAFAEFAGPARAFVTRGMLTGIKRRSEQRRSAGAVTADVRVDGIAHAAAAPGAGDLRP</sequence>